<dbReference type="InterPro" id="IPR036890">
    <property type="entry name" value="HATPase_C_sf"/>
</dbReference>
<keyword evidence="9" id="KW-1133">Transmembrane helix</keyword>
<keyword evidence="9" id="KW-0812">Transmembrane</keyword>
<evidence type="ECO:0000313" key="12">
    <source>
        <dbReference type="Proteomes" id="UP000318017"/>
    </source>
</evidence>
<evidence type="ECO:0000256" key="4">
    <source>
        <dbReference type="ARBA" id="ARBA00022679"/>
    </source>
</evidence>
<dbReference type="GO" id="GO:0000155">
    <property type="term" value="F:phosphorelay sensor kinase activity"/>
    <property type="evidence" value="ECO:0007669"/>
    <property type="project" value="InterPro"/>
</dbReference>
<feature type="transmembrane region" description="Helical" evidence="9">
    <location>
        <begin position="184"/>
        <end position="207"/>
    </location>
</feature>
<dbReference type="EMBL" id="CP036298">
    <property type="protein sequence ID" value="QDV26681.1"/>
    <property type="molecule type" value="Genomic_DNA"/>
</dbReference>
<keyword evidence="6" id="KW-0418">Kinase</keyword>
<reference evidence="11 12" key="1">
    <citation type="submission" date="2019-02" db="EMBL/GenBank/DDBJ databases">
        <title>Deep-cultivation of Planctomycetes and their phenomic and genomic characterization uncovers novel biology.</title>
        <authorList>
            <person name="Wiegand S."/>
            <person name="Jogler M."/>
            <person name="Boedeker C."/>
            <person name="Pinto D."/>
            <person name="Vollmers J."/>
            <person name="Rivas-Marin E."/>
            <person name="Kohn T."/>
            <person name="Peeters S.H."/>
            <person name="Heuer A."/>
            <person name="Rast P."/>
            <person name="Oberbeckmann S."/>
            <person name="Bunk B."/>
            <person name="Jeske O."/>
            <person name="Meyerdierks A."/>
            <person name="Storesund J.E."/>
            <person name="Kallscheuer N."/>
            <person name="Luecker S."/>
            <person name="Lage O.M."/>
            <person name="Pohl T."/>
            <person name="Merkel B.J."/>
            <person name="Hornburger P."/>
            <person name="Mueller R.-W."/>
            <person name="Bruemmer F."/>
            <person name="Labrenz M."/>
            <person name="Spormann A.M."/>
            <person name="Op den Camp H."/>
            <person name="Overmann J."/>
            <person name="Amann R."/>
            <person name="Jetten M.S.M."/>
            <person name="Mascher T."/>
            <person name="Medema M.H."/>
            <person name="Devos D.P."/>
            <person name="Kaster A.-K."/>
            <person name="Ovreas L."/>
            <person name="Rohde M."/>
            <person name="Galperin M.Y."/>
            <person name="Jogler C."/>
        </authorList>
    </citation>
    <scope>NUCLEOTIDE SEQUENCE [LARGE SCALE GENOMIC DNA]</scope>
    <source>
        <strain evidence="11 12">Q31a</strain>
    </source>
</reference>
<evidence type="ECO:0000256" key="7">
    <source>
        <dbReference type="ARBA" id="ARBA00022840"/>
    </source>
</evidence>
<dbReference type="RefSeq" id="WP_145082955.1">
    <property type="nucleotide sequence ID" value="NZ_CP036298.1"/>
</dbReference>
<dbReference type="PANTHER" id="PTHR43065">
    <property type="entry name" value="SENSOR HISTIDINE KINASE"/>
    <property type="match status" value="1"/>
</dbReference>
<dbReference type="InterPro" id="IPR005467">
    <property type="entry name" value="His_kinase_dom"/>
</dbReference>
<keyword evidence="3" id="KW-0597">Phosphoprotein</keyword>
<keyword evidence="4 11" id="KW-0808">Transferase</keyword>
<dbReference type="SUPFAM" id="SSF55874">
    <property type="entry name" value="ATPase domain of HSP90 chaperone/DNA topoisomerase II/histidine kinase"/>
    <property type="match status" value="1"/>
</dbReference>
<dbReference type="InterPro" id="IPR036097">
    <property type="entry name" value="HisK_dim/P_sf"/>
</dbReference>
<evidence type="ECO:0000256" key="1">
    <source>
        <dbReference type="ARBA" id="ARBA00000085"/>
    </source>
</evidence>
<dbReference type="AlphaFoldDB" id="A0A518GDL1"/>
<evidence type="ECO:0000259" key="10">
    <source>
        <dbReference type="PROSITE" id="PS50109"/>
    </source>
</evidence>
<dbReference type="OrthoDB" id="9815750at2"/>
<keyword evidence="5" id="KW-0547">Nucleotide-binding</keyword>
<dbReference type="Proteomes" id="UP000318017">
    <property type="component" value="Chromosome"/>
</dbReference>
<evidence type="ECO:0000256" key="2">
    <source>
        <dbReference type="ARBA" id="ARBA00012438"/>
    </source>
</evidence>
<evidence type="ECO:0000313" key="11">
    <source>
        <dbReference type="EMBL" id="QDV26681.1"/>
    </source>
</evidence>
<evidence type="ECO:0000256" key="5">
    <source>
        <dbReference type="ARBA" id="ARBA00022741"/>
    </source>
</evidence>
<keyword evidence="9" id="KW-0472">Membrane</keyword>
<dbReference type="PROSITE" id="PS50109">
    <property type="entry name" value="HIS_KIN"/>
    <property type="match status" value="1"/>
</dbReference>
<dbReference type="EC" id="2.7.13.3" evidence="2"/>
<dbReference type="PANTHER" id="PTHR43065:SF10">
    <property type="entry name" value="PEROXIDE STRESS-ACTIVATED HISTIDINE KINASE MAK3"/>
    <property type="match status" value="1"/>
</dbReference>
<keyword evidence="8" id="KW-0902">Two-component regulatory system</keyword>
<keyword evidence="7" id="KW-0067">ATP-binding</keyword>
<dbReference type="CDD" id="cd00082">
    <property type="entry name" value="HisKA"/>
    <property type="match status" value="1"/>
</dbReference>
<dbReference type="Pfam" id="PF02518">
    <property type="entry name" value="HATPase_c"/>
    <property type="match status" value="1"/>
</dbReference>
<dbReference type="SMART" id="SM00388">
    <property type="entry name" value="HisKA"/>
    <property type="match status" value="1"/>
</dbReference>
<dbReference type="KEGG" id="ahel:Q31a_50580"/>
<name>A0A518GDL1_9BACT</name>
<dbReference type="GO" id="GO:0005524">
    <property type="term" value="F:ATP binding"/>
    <property type="evidence" value="ECO:0007669"/>
    <property type="project" value="UniProtKB-KW"/>
</dbReference>
<evidence type="ECO:0000256" key="6">
    <source>
        <dbReference type="ARBA" id="ARBA00022777"/>
    </source>
</evidence>
<dbReference type="InterPro" id="IPR003661">
    <property type="entry name" value="HisK_dim/P_dom"/>
</dbReference>
<organism evidence="11 12">
    <name type="scientific">Aureliella helgolandensis</name>
    <dbReference type="NCBI Taxonomy" id="2527968"/>
    <lineage>
        <taxon>Bacteria</taxon>
        <taxon>Pseudomonadati</taxon>
        <taxon>Planctomycetota</taxon>
        <taxon>Planctomycetia</taxon>
        <taxon>Pirellulales</taxon>
        <taxon>Pirellulaceae</taxon>
        <taxon>Aureliella</taxon>
    </lineage>
</organism>
<comment type="catalytic activity">
    <reaction evidence="1">
        <text>ATP + protein L-histidine = ADP + protein N-phospho-L-histidine.</text>
        <dbReference type="EC" id="2.7.13.3"/>
    </reaction>
</comment>
<gene>
    <name evidence="11" type="primary">zraS_6</name>
    <name evidence="11" type="ORF">Q31a_50580</name>
</gene>
<evidence type="ECO:0000256" key="8">
    <source>
        <dbReference type="ARBA" id="ARBA00023012"/>
    </source>
</evidence>
<dbReference type="Pfam" id="PF00512">
    <property type="entry name" value="HisKA"/>
    <property type="match status" value="1"/>
</dbReference>
<dbReference type="Gene3D" id="1.10.287.130">
    <property type="match status" value="1"/>
</dbReference>
<dbReference type="InterPro" id="IPR003594">
    <property type="entry name" value="HATPase_dom"/>
</dbReference>
<evidence type="ECO:0000256" key="9">
    <source>
        <dbReference type="SAM" id="Phobius"/>
    </source>
</evidence>
<protein>
    <recommendedName>
        <fullName evidence="2">histidine kinase</fullName>
        <ecNumber evidence="2">2.7.13.3</ecNumber>
    </recommendedName>
</protein>
<dbReference type="PRINTS" id="PR00344">
    <property type="entry name" value="BCTRLSENSOR"/>
</dbReference>
<sequence length="551" mass="60504">MRLHNKITFATAATSLLLLSLGVSGAWYVLRLQHSNSMVLDVDVNSIRAAERLEMIVREMRHELDRFLRTEELAHLQHARNERPQLDEWLRQSQGLSLSEKEKRIVQETQRGLSTFFAELDRIAEQAATTKTEEDFQLLKTRVEQLDSEILTPKVLSAADDYLALNELELQESNRQNKAMAERLALALLLLGTCGAIAGLVAGYGVARGISRSIFQLSVPIRDVAGKLDEVVGPVAISTDPSVADLESVLQNVSSKVGAVVEQLHARHREIIRSDQLAAVGQLAAGLAHEIRNPLMCMKTLVQSSRRKGEAGTLTAHDLTIIDEEISRLENLMQAFLDFARPAKLEPQVVDVGQIIMQTVDLVSKRAEMRHIALGHNLGGTEVQSTGTPGQGLDTPLPSHILGLAPTLNVLGDATQLRQVLLNLLLNALDAVENGGRIWIEAVSETASPKKLPALVTPAWNNSQATLCLRITDNGRGLPAEGRERIYEPFYSTKETGLGLGLPISKRIIETHHGHLEAKDRPSGGAIFEIRLPLHRVTPSPLGEVSIQRSR</sequence>
<dbReference type="Gene3D" id="3.30.565.10">
    <property type="entry name" value="Histidine kinase-like ATPase, C-terminal domain"/>
    <property type="match status" value="1"/>
</dbReference>
<keyword evidence="12" id="KW-1185">Reference proteome</keyword>
<evidence type="ECO:0000256" key="3">
    <source>
        <dbReference type="ARBA" id="ARBA00022553"/>
    </source>
</evidence>
<proteinExistence type="predicted"/>
<feature type="domain" description="Histidine kinase" evidence="10">
    <location>
        <begin position="286"/>
        <end position="536"/>
    </location>
</feature>
<accession>A0A518GDL1</accession>
<dbReference type="InterPro" id="IPR004358">
    <property type="entry name" value="Sig_transdc_His_kin-like_C"/>
</dbReference>
<dbReference type="SMART" id="SM00387">
    <property type="entry name" value="HATPase_c"/>
    <property type="match status" value="1"/>
</dbReference>
<dbReference type="SUPFAM" id="SSF47384">
    <property type="entry name" value="Homodimeric domain of signal transducing histidine kinase"/>
    <property type="match status" value="1"/>
</dbReference>